<name>A0A917HGI0_9BACT</name>
<dbReference type="EMBL" id="BMGT01000002">
    <property type="protein sequence ID" value="GGG78938.1"/>
    <property type="molecule type" value="Genomic_DNA"/>
</dbReference>
<comment type="caution">
    <text evidence="2">The sequence shown here is derived from an EMBL/GenBank/DDBJ whole genome shotgun (WGS) entry which is preliminary data.</text>
</comment>
<keyword evidence="3" id="KW-1185">Reference proteome</keyword>
<evidence type="ECO:0000313" key="3">
    <source>
        <dbReference type="Proteomes" id="UP000647241"/>
    </source>
</evidence>
<dbReference type="Pfam" id="PF12867">
    <property type="entry name" value="DinB_2"/>
    <property type="match status" value="1"/>
</dbReference>
<protein>
    <recommendedName>
        <fullName evidence="1">DinB-like domain-containing protein</fullName>
    </recommendedName>
</protein>
<organism evidence="2 3">
    <name type="scientific">Edaphobacter dinghuensis</name>
    <dbReference type="NCBI Taxonomy" id="1560005"/>
    <lineage>
        <taxon>Bacteria</taxon>
        <taxon>Pseudomonadati</taxon>
        <taxon>Acidobacteriota</taxon>
        <taxon>Terriglobia</taxon>
        <taxon>Terriglobales</taxon>
        <taxon>Acidobacteriaceae</taxon>
        <taxon>Edaphobacter</taxon>
    </lineage>
</organism>
<feature type="domain" description="DinB-like" evidence="1">
    <location>
        <begin position="16"/>
        <end position="154"/>
    </location>
</feature>
<evidence type="ECO:0000313" key="2">
    <source>
        <dbReference type="EMBL" id="GGG78938.1"/>
    </source>
</evidence>
<dbReference type="InterPro" id="IPR034660">
    <property type="entry name" value="DinB/YfiT-like"/>
</dbReference>
<proteinExistence type="predicted"/>
<dbReference type="AlphaFoldDB" id="A0A917HGI0"/>
<evidence type="ECO:0000259" key="1">
    <source>
        <dbReference type="Pfam" id="PF12867"/>
    </source>
</evidence>
<accession>A0A917HGI0</accession>
<dbReference type="Proteomes" id="UP000647241">
    <property type="component" value="Unassembled WGS sequence"/>
</dbReference>
<sequence length="183" mass="20796">METQNRHNLPEIIAILTRTPSALDALLRGLPDIWVCRNEGEGTWSAFDIVGHLAFAERTDWMPRVRMTLESSEARSFEPFDRFAQLKASQDRSFEQLLDDFAHLRKENLAALDALNLQPEDLARKGRHPAFGSVTLSELLSTWAVHDLTHLHQLSRVMAHQYRDTVGPWSAYLGVLQCHGHSS</sequence>
<reference evidence="2" key="2">
    <citation type="submission" date="2020-09" db="EMBL/GenBank/DDBJ databases">
        <authorList>
            <person name="Sun Q."/>
            <person name="Zhou Y."/>
        </authorList>
    </citation>
    <scope>NUCLEOTIDE SEQUENCE</scope>
    <source>
        <strain evidence="2">CGMCC 1.12997</strain>
    </source>
</reference>
<dbReference type="InterPro" id="IPR024775">
    <property type="entry name" value="DinB-like"/>
</dbReference>
<dbReference type="RefSeq" id="WP_188554223.1">
    <property type="nucleotide sequence ID" value="NZ_BMGT01000002.1"/>
</dbReference>
<gene>
    <name evidence="2" type="ORF">GCM10011585_22720</name>
</gene>
<reference evidence="2" key="1">
    <citation type="journal article" date="2014" name="Int. J. Syst. Evol. Microbiol.">
        <title>Complete genome sequence of Corynebacterium casei LMG S-19264T (=DSM 44701T), isolated from a smear-ripened cheese.</title>
        <authorList>
            <consortium name="US DOE Joint Genome Institute (JGI-PGF)"/>
            <person name="Walter F."/>
            <person name="Albersmeier A."/>
            <person name="Kalinowski J."/>
            <person name="Ruckert C."/>
        </authorList>
    </citation>
    <scope>NUCLEOTIDE SEQUENCE</scope>
    <source>
        <strain evidence="2">CGMCC 1.12997</strain>
    </source>
</reference>
<dbReference type="SUPFAM" id="SSF109854">
    <property type="entry name" value="DinB/YfiT-like putative metalloenzymes"/>
    <property type="match status" value="1"/>
</dbReference>
<dbReference type="Gene3D" id="1.20.120.450">
    <property type="entry name" value="dinb family like domain"/>
    <property type="match status" value="1"/>
</dbReference>